<keyword evidence="4 5" id="KW-0472">Membrane</keyword>
<evidence type="ECO:0000313" key="7">
    <source>
        <dbReference type="EMBL" id="ADY02107.1"/>
    </source>
</evidence>
<dbReference type="STRING" id="985053.VMUT_1906"/>
<keyword evidence="8" id="KW-1185">Reference proteome</keyword>
<dbReference type="KEGG" id="vmo:VMUT_1906"/>
<feature type="transmembrane region" description="Helical" evidence="5">
    <location>
        <begin position="52"/>
        <end position="77"/>
    </location>
</feature>
<evidence type="ECO:0000256" key="2">
    <source>
        <dbReference type="ARBA" id="ARBA00022692"/>
    </source>
</evidence>
<dbReference type="InterPro" id="IPR051784">
    <property type="entry name" value="Nod_factor_ABC_transporter"/>
</dbReference>
<gene>
    <name evidence="7" type="ordered locus">VMUT_1906</name>
</gene>
<keyword evidence="2 5" id="KW-0812">Transmembrane</keyword>
<organism evidence="7 8">
    <name type="scientific">Vulcanisaeta moutnovskia (strain 768-28)</name>
    <dbReference type="NCBI Taxonomy" id="985053"/>
    <lineage>
        <taxon>Archaea</taxon>
        <taxon>Thermoproteota</taxon>
        <taxon>Thermoprotei</taxon>
        <taxon>Thermoproteales</taxon>
        <taxon>Thermoproteaceae</taxon>
        <taxon>Vulcanisaeta</taxon>
    </lineage>
</organism>
<sequence length="248" mass="27361">MGMRLSNVVTITRYVLLSSRHWVYVSLGFTLMFPILWLILLRAVGNPRYMDYFVVGTVVNTSFLIPFLGTSQDMAYFKRESSIYTLLYSNGADHWEIALGYILQLIVLNTPSIVALLFLSVLIMGLSYGIVQIVVTIVTAVLISLSSALLGYALGISVKNYRVINQIAQIIPWPLLLLAPVYYPITILPPVLRYVSLALPTTYMALAINGSLGLNLGDLSRGLAGMFVYSLASILIARYAIVRGEVNG</sequence>
<feature type="domain" description="ABC-2 type transporter transmembrane" evidence="6">
    <location>
        <begin position="13"/>
        <end position="205"/>
    </location>
</feature>
<proteinExistence type="predicted"/>
<evidence type="ECO:0000256" key="1">
    <source>
        <dbReference type="ARBA" id="ARBA00004141"/>
    </source>
</evidence>
<dbReference type="HOGENOM" id="CLU_1127123_0_0_2"/>
<evidence type="ECO:0000256" key="3">
    <source>
        <dbReference type="ARBA" id="ARBA00022989"/>
    </source>
</evidence>
<feature type="transmembrane region" description="Helical" evidence="5">
    <location>
        <begin position="21"/>
        <end position="40"/>
    </location>
</feature>
<dbReference type="Proteomes" id="UP000007485">
    <property type="component" value="Chromosome"/>
</dbReference>
<evidence type="ECO:0000313" key="8">
    <source>
        <dbReference type="Proteomes" id="UP000007485"/>
    </source>
</evidence>
<dbReference type="eggNOG" id="arCOG01468">
    <property type="taxonomic scope" value="Archaea"/>
</dbReference>
<dbReference type="GeneID" id="10289558"/>
<accession>F0QVT3</accession>
<feature type="transmembrane region" description="Helical" evidence="5">
    <location>
        <begin position="130"/>
        <end position="155"/>
    </location>
</feature>
<dbReference type="PANTHER" id="PTHR43229:SF3">
    <property type="entry name" value="ABC-TYPE MULTIDRUG TRANSPORT SYSTEM, PERMEASE COMPONENT"/>
    <property type="match status" value="1"/>
</dbReference>
<keyword evidence="3 5" id="KW-1133">Transmembrane helix</keyword>
<dbReference type="GO" id="GO:0016020">
    <property type="term" value="C:membrane"/>
    <property type="evidence" value="ECO:0007669"/>
    <property type="project" value="UniProtKB-SubCell"/>
</dbReference>
<dbReference type="RefSeq" id="WP_013605269.1">
    <property type="nucleotide sequence ID" value="NC_015151.1"/>
</dbReference>
<evidence type="ECO:0000256" key="5">
    <source>
        <dbReference type="SAM" id="Phobius"/>
    </source>
</evidence>
<reference evidence="7 8" key="1">
    <citation type="journal article" date="2011" name="J. Bacteriol.">
        <title>Complete genome sequence of 'Vulcanisaeta moutnovskia' strain 768-28, a novel member of the hyperthermophilic crenarchaeal genus vulcanisaeta.</title>
        <authorList>
            <person name="Gumerov V.M."/>
            <person name="Mardanov A.V."/>
            <person name="Beletsky A.V."/>
            <person name="Prokofeva M.I."/>
            <person name="Bonch-Osmolovskaya E.A."/>
            <person name="Ravin N.V."/>
            <person name="Skryabin K.G."/>
        </authorList>
    </citation>
    <scope>NUCLEOTIDE SEQUENCE [LARGE SCALE GENOMIC DNA]</scope>
    <source>
        <strain evidence="7 8">768-28</strain>
    </source>
</reference>
<dbReference type="GO" id="GO:0140359">
    <property type="term" value="F:ABC-type transporter activity"/>
    <property type="evidence" value="ECO:0007669"/>
    <property type="project" value="InterPro"/>
</dbReference>
<dbReference type="Pfam" id="PF01061">
    <property type="entry name" value="ABC2_membrane"/>
    <property type="match status" value="1"/>
</dbReference>
<feature type="transmembrane region" description="Helical" evidence="5">
    <location>
        <begin position="98"/>
        <end position="124"/>
    </location>
</feature>
<name>F0QVT3_VULM7</name>
<dbReference type="InterPro" id="IPR013525">
    <property type="entry name" value="ABC2_TM"/>
</dbReference>
<feature type="transmembrane region" description="Helical" evidence="5">
    <location>
        <begin position="222"/>
        <end position="241"/>
    </location>
</feature>
<evidence type="ECO:0000259" key="6">
    <source>
        <dbReference type="Pfam" id="PF01061"/>
    </source>
</evidence>
<feature type="transmembrane region" description="Helical" evidence="5">
    <location>
        <begin position="167"/>
        <end position="185"/>
    </location>
</feature>
<evidence type="ECO:0000256" key="4">
    <source>
        <dbReference type="ARBA" id="ARBA00023136"/>
    </source>
</evidence>
<comment type="subcellular location">
    <subcellularLocation>
        <location evidence="1">Membrane</location>
        <topology evidence="1">Multi-pass membrane protein</topology>
    </subcellularLocation>
</comment>
<dbReference type="PANTHER" id="PTHR43229">
    <property type="entry name" value="NODULATION PROTEIN J"/>
    <property type="match status" value="1"/>
</dbReference>
<protein>
    <submittedName>
        <fullName evidence="7">ABC-2 type transporter</fullName>
    </submittedName>
</protein>
<feature type="transmembrane region" description="Helical" evidence="5">
    <location>
        <begin position="191"/>
        <end position="210"/>
    </location>
</feature>
<dbReference type="EMBL" id="CP002529">
    <property type="protein sequence ID" value="ADY02107.1"/>
    <property type="molecule type" value="Genomic_DNA"/>
</dbReference>
<dbReference type="AlphaFoldDB" id="F0QVT3"/>